<evidence type="ECO:0000313" key="1">
    <source>
        <dbReference type="EMBL" id="NMV36765.1"/>
    </source>
</evidence>
<name>A0A848NUM0_9RALS</name>
<dbReference type="AlphaFoldDB" id="A0A848NUM0"/>
<dbReference type="EMBL" id="JABBZM010000002">
    <property type="protein sequence ID" value="NMV36765.1"/>
    <property type="molecule type" value="Genomic_DNA"/>
</dbReference>
<dbReference type="Proteomes" id="UP000575469">
    <property type="component" value="Unassembled WGS sequence"/>
</dbReference>
<dbReference type="RefSeq" id="WP_169339122.1">
    <property type="nucleotide sequence ID" value="NZ_JABBZM010000002.1"/>
</dbReference>
<organism evidence="1 2">
    <name type="scientific">Ralstonia insidiosa</name>
    <dbReference type="NCBI Taxonomy" id="190721"/>
    <lineage>
        <taxon>Bacteria</taxon>
        <taxon>Pseudomonadati</taxon>
        <taxon>Pseudomonadota</taxon>
        <taxon>Betaproteobacteria</taxon>
        <taxon>Burkholderiales</taxon>
        <taxon>Burkholderiaceae</taxon>
        <taxon>Ralstonia</taxon>
    </lineage>
</organism>
<proteinExistence type="predicted"/>
<gene>
    <name evidence="1" type="ORF">HGR00_02450</name>
</gene>
<sequence length="70" mass="8053">MAPRKKKEAPAEPLHSCGNCRHFHERKEASRCRRFPPKVVYDLTERTSVSEFPIVTVDEVCGEWAPKLNS</sequence>
<comment type="caution">
    <text evidence="1">The sequence shown here is derived from an EMBL/GenBank/DDBJ whole genome shotgun (WGS) entry which is preliminary data.</text>
</comment>
<reference evidence="1 2" key="1">
    <citation type="submission" date="2020-04" db="EMBL/GenBank/DDBJ databases">
        <title>Ralstonia insidiosa genome sequencing and assembly.</title>
        <authorList>
            <person name="Martins R.C.R."/>
            <person name="Perdigao-Neto L.V."/>
            <person name="Levin A.S.S."/>
            <person name="Costa S.F."/>
        </authorList>
    </citation>
    <scope>NUCLEOTIDE SEQUENCE [LARGE SCALE GENOMIC DNA]</scope>
    <source>
        <strain evidence="1 2">5047</strain>
    </source>
</reference>
<protein>
    <submittedName>
        <fullName evidence="1">Uncharacterized protein</fullName>
    </submittedName>
</protein>
<accession>A0A848NUM0</accession>
<evidence type="ECO:0000313" key="2">
    <source>
        <dbReference type="Proteomes" id="UP000575469"/>
    </source>
</evidence>